<dbReference type="AlphaFoldDB" id="A0A9P8EWS3"/>
<organism evidence="2 3">
    <name type="scientific">Aureobasidium melanogenum</name>
    <name type="common">Aureobasidium pullulans var. melanogenum</name>
    <dbReference type="NCBI Taxonomy" id="46634"/>
    <lineage>
        <taxon>Eukaryota</taxon>
        <taxon>Fungi</taxon>
        <taxon>Dikarya</taxon>
        <taxon>Ascomycota</taxon>
        <taxon>Pezizomycotina</taxon>
        <taxon>Dothideomycetes</taxon>
        <taxon>Dothideomycetidae</taxon>
        <taxon>Dothideales</taxon>
        <taxon>Saccotheciaceae</taxon>
        <taxon>Aureobasidium</taxon>
    </lineage>
</organism>
<sequence length="314" mass="35038">MNLPSLLRLVASELRWLRLWKRVMFGAMVDDNGHLDRKAADGSGIFGVTVPTGPTGPTRLTGPILSATSSFKLQTKKAAVNSNTIMTHWNHRHLKTFCHAGQLISCSIGRRERNGELGICQNGSTWWTNFTGQFSSISYTTVGSASSRSKDPRAASSLESTGDNSTDTVLNGWKLAKRMARMIQPRVHLDPYRRQSNRMAGQVRSTRALLSAYRLIAWICEVECQVAIEYLYCLHRGMRICGPVGKCRKPKLSATVDAEQRYETEDPTMTEMRTNRERTVNCDGLCIYEVASTTARPASVMRPKHLLLTASQKL</sequence>
<accession>A0A9P8EWS3</accession>
<evidence type="ECO:0000256" key="1">
    <source>
        <dbReference type="SAM" id="MobiDB-lite"/>
    </source>
</evidence>
<reference evidence="2" key="2">
    <citation type="submission" date="2021-08" db="EMBL/GenBank/DDBJ databases">
        <authorList>
            <person name="Gostincar C."/>
            <person name="Sun X."/>
            <person name="Song Z."/>
            <person name="Gunde-Cimerman N."/>
        </authorList>
    </citation>
    <scope>NUCLEOTIDE SEQUENCE</scope>
    <source>
        <strain evidence="2">EXF-9911</strain>
    </source>
</reference>
<reference evidence="2" key="1">
    <citation type="journal article" date="2021" name="J Fungi (Basel)">
        <title>Virulence traits and population genomics of the black yeast Aureobasidium melanogenum.</title>
        <authorList>
            <person name="Cernosa A."/>
            <person name="Sun X."/>
            <person name="Gostincar C."/>
            <person name="Fang C."/>
            <person name="Gunde-Cimerman N."/>
            <person name="Song Z."/>
        </authorList>
    </citation>
    <scope>NUCLEOTIDE SEQUENCE</scope>
    <source>
        <strain evidence="2">EXF-9911</strain>
    </source>
</reference>
<evidence type="ECO:0000313" key="3">
    <source>
        <dbReference type="Proteomes" id="UP000779574"/>
    </source>
</evidence>
<name>A0A9P8EWS3_AURME</name>
<proteinExistence type="predicted"/>
<dbReference type="Proteomes" id="UP000779574">
    <property type="component" value="Unassembled WGS sequence"/>
</dbReference>
<gene>
    <name evidence="2" type="ORF">KCU76_g96</name>
</gene>
<comment type="caution">
    <text evidence="2">The sequence shown here is derived from an EMBL/GenBank/DDBJ whole genome shotgun (WGS) entry which is preliminary data.</text>
</comment>
<evidence type="ECO:0000313" key="2">
    <source>
        <dbReference type="EMBL" id="KAG9701428.1"/>
    </source>
</evidence>
<protein>
    <submittedName>
        <fullName evidence="2">Uncharacterized protein</fullName>
    </submittedName>
</protein>
<feature type="non-terminal residue" evidence="2">
    <location>
        <position position="314"/>
    </location>
</feature>
<feature type="compositionally biased region" description="Polar residues" evidence="1">
    <location>
        <begin position="157"/>
        <end position="166"/>
    </location>
</feature>
<feature type="region of interest" description="Disordered" evidence="1">
    <location>
        <begin position="143"/>
        <end position="166"/>
    </location>
</feature>
<dbReference type="EMBL" id="JAHFXF010000001">
    <property type="protein sequence ID" value="KAG9701428.1"/>
    <property type="molecule type" value="Genomic_DNA"/>
</dbReference>